<organism evidence="2">
    <name type="scientific">Lygus hesperus</name>
    <name type="common">Western plant bug</name>
    <dbReference type="NCBI Taxonomy" id="30085"/>
    <lineage>
        <taxon>Eukaryota</taxon>
        <taxon>Metazoa</taxon>
        <taxon>Ecdysozoa</taxon>
        <taxon>Arthropoda</taxon>
        <taxon>Hexapoda</taxon>
        <taxon>Insecta</taxon>
        <taxon>Pterygota</taxon>
        <taxon>Neoptera</taxon>
        <taxon>Paraneoptera</taxon>
        <taxon>Hemiptera</taxon>
        <taxon>Heteroptera</taxon>
        <taxon>Panheteroptera</taxon>
        <taxon>Cimicomorpha</taxon>
        <taxon>Miridae</taxon>
        <taxon>Mirini</taxon>
        <taxon>Lygus</taxon>
    </lineage>
</organism>
<name>A0A146KXW2_LYGHE</name>
<accession>A0A146KXW2</accession>
<evidence type="ECO:0000256" key="1">
    <source>
        <dbReference type="SAM" id="MobiDB-lite"/>
    </source>
</evidence>
<proteinExistence type="predicted"/>
<feature type="non-terminal residue" evidence="2">
    <location>
        <position position="1"/>
    </location>
</feature>
<sequence length="103" mass="10572">SVLYCSRLLILKQSNMMHRSFKTLVIKRVIKVVSKRSPTAGTTNATSAPATVTVANVTGGGGDGGVGAKAATTAVPFATATLRTQPPLPTKPVQIAAPSILSR</sequence>
<gene>
    <name evidence="2" type="ORF">g.22042</name>
</gene>
<dbReference type="EMBL" id="GDHC01018762">
    <property type="protein sequence ID" value="JAP99866.1"/>
    <property type="molecule type" value="Transcribed_RNA"/>
</dbReference>
<feature type="region of interest" description="Disordered" evidence="1">
    <location>
        <begin position="83"/>
        <end position="103"/>
    </location>
</feature>
<evidence type="ECO:0000313" key="2">
    <source>
        <dbReference type="EMBL" id="JAP99866.1"/>
    </source>
</evidence>
<protein>
    <submittedName>
        <fullName evidence="2">Uncharacterized protein</fullName>
    </submittedName>
</protein>
<dbReference type="AlphaFoldDB" id="A0A146KXW2"/>
<reference evidence="2" key="1">
    <citation type="journal article" date="2016" name="Gigascience">
        <title>De novo construction of an expanded transcriptome assembly for the western tarnished plant bug, Lygus hesperus.</title>
        <authorList>
            <person name="Tassone E.E."/>
            <person name="Geib S.M."/>
            <person name="Hall B."/>
            <person name="Fabrick J.A."/>
            <person name="Brent C.S."/>
            <person name="Hull J.J."/>
        </authorList>
    </citation>
    <scope>NUCLEOTIDE SEQUENCE</scope>
</reference>